<evidence type="ECO:0000313" key="9">
    <source>
        <dbReference type="EMBL" id="MBY83099.1"/>
    </source>
</evidence>
<evidence type="ECO:0000259" key="7">
    <source>
        <dbReference type="Pfam" id="PF05028"/>
    </source>
</evidence>
<dbReference type="AlphaFoldDB" id="A0A2S2QZC1"/>
<dbReference type="InterPro" id="IPR007724">
    <property type="entry name" value="Poly_GlycHdrlase"/>
</dbReference>
<dbReference type="InterPro" id="IPR048362">
    <property type="entry name" value="PARG_helical"/>
</dbReference>
<dbReference type="EC" id="3.2.1.143" evidence="2"/>
<reference evidence="9" key="1">
    <citation type="submission" date="2018-04" db="EMBL/GenBank/DDBJ databases">
        <title>Transcriptome assembly of Sipha flava.</title>
        <authorList>
            <person name="Scully E.D."/>
            <person name="Geib S.M."/>
            <person name="Palmer N.A."/>
            <person name="Koch K."/>
            <person name="Bradshaw J."/>
            <person name="Heng-Moss T."/>
            <person name="Sarath G."/>
        </authorList>
    </citation>
    <scope>NUCLEOTIDE SEQUENCE</scope>
</reference>
<dbReference type="GO" id="GO:0005634">
    <property type="term" value="C:nucleus"/>
    <property type="evidence" value="ECO:0007669"/>
    <property type="project" value="TreeGrafter"/>
</dbReference>
<name>A0A2S2QZC1_9HEMI</name>
<protein>
    <recommendedName>
        <fullName evidence="2">poly(ADP-ribose) glycohydrolase</fullName>
        <ecNumber evidence="2">3.2.1.143</ecNumber>
    </recommendedName>
</protein>
<dbReference type="GO" id="GO:0006282">
    <property type="term" value="P:regulation of DNA repair"/>
    <property type="evidence" value="ECO:0007669"/>
    <property type="project" value="InterPro"/>
</dbReference>
<dbReference type="OrthoDB" id="1937899at2759"/>
<feature type="domain" description="PARG helical" evidence="8">
    <location>
        <begin position="142"/>
        <end position="266"/>
    </location>
</feature>
<reference evidence="11" key="2">
    <citation type="submission" date="2025-04" db="UniProtKB">
        <authorList>
            <consortium name="RefSeq"/>
        </authorList>
    </citation>
    <scope>IDENTIFICATION</scope>
    <source>
        <tissue evidence="11">Whole body</tissue>
    </source>
</reference>
<feature type="active site" evidence="4">
    <location>
        <position position="325"/>
    </location>
</feature>
<dbReference type="RefSeq" id="XP_025415662.1">
    <property type="nucleotide sequence ID" value="XM_025559877.1"/>
</dbReference>
<dbReference type="Pfam" id="PF20811">
    <property type="entry name" value="PARG_cat_N"/>
    <property type="match status" value="1"/>
</dbReference>
<feature type="binding site" evidence="5">
    <location>
        <position position="309"/>
    </location>
    <ligand>
        <name>substrate</name>
    </ligand>
</feature>
<dbReference type="EMBL" id="GGMS01013896">
    <property type="protein sequence ID" value="MBY83099.1"/>
    <property type="molecule type" value="Transcribed_RNA"/>
</dbReference>
<feature type="region of interest" description="Disordered" evidence="6">
    <location>
        <begin position="642"/>
        <end position="672"/>
    </location>
</feature>
<proteinExistence type="inferred from homology"/>
<organism evidence="9">
    <name type="scientific">Sipha flava</name>
    <name type="common">yellow sugarcane aphid</name>
    <dbReference type="NCBI Taxonomy" id="143950"/>
    <lineage>
        <taxon>Eukaryota</taxon>
        <taxon>Metazoa</taxon>
        <taxon>Ecdysozoa</taxon>
        <taxon>Arthropoda</taxon>
        <taxon>Hexapoda</taxon>
        <taxon>Insecta</taxon>
        <taxon>Pterygota</taxon>
        <taxon>Neoptera</taxon>
        <taxon>Paraneoptera</taxon>
        <taxon>Hemiptera</taxon>
        <taxon>Sternorrhyncha</taxon>
        <taxon>Aphidomorpha</taxon>
        <taxon>Aphidoidea</taxon>
        <taxon>Aphididae</taxon>
        <taxon>Sipha</taxon>
    </lineage>
</organism>
<evidence type="ECO:0000256" key="3">
    <source>
        <dbReference type="ARBA" id="ARBA00022801"/>
    </source>
</evidence>
<evidence type="ECO:0000256" key="2">
    <source>
        <dbReference type="ARBA" id="ARBA00012255"/>
    </source>
</evidence>
<dbReference type="GO" id="GO:0005737">
    <property type="term" value="C:cytoplasm"/>
    <property type="evidence" value="ECO:0007669"/>
    <property type="project" value="TreeGrafter"/>
</dbReference>
<feature type="region of interest" description="Disordered" evidence="6">
    <location>
        <begin position="1"/>
        <end position="23"/>
    </location>
</feature>
<dbReference type="PANTHER" id="PTHR12837:SF15">
    <property type="entry name" value="POLY(ADP-RIBOSE) GLYCOHYDROLASE"/>
    <property type="match status" value="1"/>
</dbReference>
<evidence type="ECO:0000313" key="10">
    <source>
        <dbReference type="Proteomes" id="UP000694846"/>
    </source>
</evidence>
<feature type="compositionally biased region" description="Polar residues" evidence="6">
    <location>
        <begin position="1"/>
        <end position="18"/>
    </location>
</feature>
<dbReference type="Pfam" id="PF05028">
    <property type="entry name" value="PARG_cat_C"/>
    <property type="match status" value="1"/>
</dbReference>
<comment type="similarity">
    <text evidence="1">Belongs to the poly(ADP-ribose) glycohydrolase family.</text>
</comment>
<feature type="compositionally biased region" description="Basic and acidic residues" evidence="6">
    <location>
        <begin position="647"/>
        <end position="658"/>
    </location>
</feature>
<feature type="active site" evidence="4">
    <location>
        <position position="306"/>
    </location>
</feature>
<evidence type="ECO:0000259" key="8">
    <source>
        <dbReference type="Pfam" id="PF20811"/>
    </source>
</evidence>
<feature type="binding site" evidence="5">
    <location>
        <position position="323"/>
    </location>
    <ligand>
        <name>substrate</name>
    </ligand>
</feature>
<dbReference type="Proteomes" id="UP000694846">
    <property type="component" value="Unplaced"/>
</dbReference>
<evidence type="ECO:0000256" key="1">
    <source>
        <dbReference type="ARBA" id="ARBA00009545"/>
    </source>
</evidence>
<feature type="active site" evidence="4">
    <location>
        <position position="324"/>
    </location>
</feature>
<evidence type="ECO:0000256" key="6">
    <source>
        <dbReference type="SAM" id="MobiDB-lite"/>
    </source>
</evidence>
<dbReference type="GO" id="GO:0009225">
    <property type="term" value="P:nucleotide-sugar metabolic process"/>
    <property type="evidence" value="ECO:0007669"/>
    <property type="project" value="TreeGrafter"/>
</dbReference>
<dbReference type="InterPro" id="IPR046372">
    <property type="entry name" value="PARG_cat_C"/>
</dbReference>
<dbReference type="GO" id="GO:1990966">
    <property type="term" value="P:ATP generation from poly-ADP-D-ribose"/>
    <property type="evidence" value="ECO:0007669"/>
    <property type="project" value="TreeGrafter"/>
</dbReference>
<evidence type="ECO:0000256" key="5">
    <source>
        <dbReference type="PIRSR" id="PIRSR607724-2"/>
    </source>
</evidence>
<accession>A0A2S2QZC1</accession>
<evidence type="ECO:0000256" key="4">
    <source>
        <dbReference type="PIRSR" id="PIRSR607724-1"/>
    </source>
</evidence>
<feature type="binding site" evidence="5">
    <location>
        <position position="364"/>
    </location>
    <ligand>
        <name>substrate</name>
    </ligand>
</feature>
<keyword evidence="3 9" id="KW-0378">Hydrolase</keyword>
<dbReference type="GO" id="GO:0004649">
    <property type="term" value="F:poly(ADP-ribose) glycohydrolase activity"/>
    <property type="evidence" value="ECO:0007669"/>
    <property type="project" value="UniProtKB-EC"/>
</dbReference>
<dbReference type="PANTHER" id="PTHR12837">
    <property type="entry name" value="POLY ADP-RIBOSE GLYCOHYDROLASE"/>
    <property type="match status" value="1"/>
</dbReference>
<gene>
    <name evidence="9" type="primary">PARG</name>
    <name evidence="11" type="synonym">LOC112687263</name>
    <name evidence="9" type="ORF">g.44222</name>
</gene>
<keyword evidence="10" id="KW-1185">Reference proteome</keyword>
<dbReference type="GO" id="GO:0005975">
    <property type="term" value="P:carbohydrate metabolic process"/>
    <property type="evidence" value="ECO:0007669"/>
    <property type="project" value="InterPro"/>
</dbReference>
<evidence type="ECO:0000313" key="11">
    <source>
        <dbReference type="RefSeq" id="XP_025415662.1"/>
    </source>
</evidence>
<feature type="domain" description="PARG catalytic Macro" evidence="7">
    <location>
        <begin position="275"/>
        <end position="477"/>
    </location>
</feature>
<sequence length="672" mass="77218">MEPGNMTNENQDETTNWKGTDKSMLPRSFSKRLFPSLIRSVQHTVLFKTPIDPNNMPEPYPKDYRDGWDMNHVKMPCSRHNLLIDNDNNSKKNRWDIIKDSFKKPILSSQELEKAILSYNLKYKDKWRFHLLHSFFDEYLCEEETELFFNNLLPKIIKLALQLPTLVTSPIPLLKQNHSHSISFSQMQIACLLANAFLCTFPHRNVSSWQSEYSSYPQINFNGLFQLRVTSSDNNYLYEKLKCVICYFKRVTSANSALNGIVTYSRRYLSDSELPFWLKSTNKLTNLYITSDGTIENDGDGMLQIDFANKFIGGGVLGHGSVQEEIRFLICPELLVSQLFSEQMQPTEAIVITGVERFSNYSGYADSFEWDGVHVDITPTDENNRRYCTVVAIDAIFYRDPLTQFLPKNLRRELNKAFVGFSWGHGSDCSNVSIATGNWGCGAFQGDCHLKSLLQLLSAAQAKRDVAYFTFGDTKLRESINDMHTFLKKQNMTVGEICKILIKYNTYLSTHPSTGLYDFIYDVVINNDAQKCLNDKIPIKANIPVESVTFEDMPNSSPTIIESTPEKLDVESKLSSIDCVDTSDNVDKDETPEVRFLPVNQFRLKNDEERTMCIKQQKNSWLQLNDSKKDFQAVIEKPSVTGPLSTLKRDRKEHDEKKRVKRKISDYFSPKS</sequence>